<reference evidence="2 3" key="1">
    <citation type="journal article" date="2008" name="J. Bacteriol.">
        <title>The complete genome sequence of Thermococcus onnurineus NA1 reveals a mixed heterotrophic and carboxydotrophic metabolism.</title>
        <authorList>
            <person name="Lee H.S."/>
            <person name="Kang S.G."/>
            <person name="Bae S.S."/>
            <person name="Lim J.K."/>
            <person name="Cho Y."/>
            <person name="Kim Y.J."/>
            <person name="Jeon J.H."/>
            <person name="Cha S.S."/>
            <person name="Kwon K.K."/>
            <person name="Kim H.T."/>
            <person name="Park C.J."/>
            <person name="Lee H.W."/>
            <person name="Kim S.I."/>
            <person name="Chun J."/>
            <person name="Colwell R.R."/>
            <person name="Kim S.J."/>
            <person name="Lee J.H."/>
        </authorList>
    </citation>
    <scope>NUCLEOTIDE SEQUENCE [LARGE SCALE GENOMIC DNA]</scope>
    <source>
        <strain evidence="2 3">NA1</strain>
    </source>
</reference>
<protein>
    <submittedName>
        <fullName evidence="2">Hypothetical membrane protein</fullName>
    </submittedName>
</protein>
<dbReference type="HOGENOM" id="CLU_1965674_0_0_2"/>
<dbReference type="AlphaFoldDB" id="B6YTI5"/>
<keyword evidence="1" id="KW-0472">Membrane</keyword>
<dbReference type="KEGG" id="ton:TON_0387"/>
<keyword evidence="1" id="KW-0812">Transmembrane</keyword>
<dbReference type="Proteomes" id="UP000002727">
    <property type="component" value="Chromosome"/>
</dbReference>
<organism evidence="2 3">
    <name type="scientific">Thermococcus onnurineus (strain NA1)</name>
    <dbReference type="NCBI Taxonomy" id="523850"/>
    <lineage>
        <taxon>Archaea</taxon>
        <taxon>Methanobacteriati</taxon>
        <taxon>Methanobacteriota</taxon>
        <taxon>Thermococci</taxon>
        <taxon>Thermococcales</taxon>
        <taxon>Thermococcaceae</taxon>
        <taxon>Thermococcus</taxon>
    </lineage>
</organism>
<dbReference type="STRING" id="523850.TON_0387"/>
<accession>B6YTI5</accession>
<feature type="transmembrane region" description="Helical" evidence="1">
    <location>
        <begin position="78"/>
        <end position="96"/>
    </location>
</feature>
<gene>
    <name evidence="2" type="ordered locus">TON_0387</name>
</gene>
<sequence>MHMFFNHWQKLFRMNLITFCGDNMQRSENLGLEELMVWMLYLVAFLPFFVSVTAGGALLVLAEVYFVLVLVKNGRDMIQLPVPGGFILLNAVLIWSDMSWEIRHVLTALATLTFILWGIKLSTEVKP</sequence>
<evidence type="ECO:0000256" key="1">
    <source>
        <dbReference type="SAM" id="Phobius"/>
    </source>
</evidence>
<evidence type="ECO:0000313" key="3">
    <source>
        <dbReference type="Proteomes" id="UP000002727"/>
    </source>
</evidence>
<dbReference type="PATRIC" id="fig|523850.10.peg.390"/>
<keyword evidence="3" id="KW-1185">Reference proteome</keyword>
<keyword evidence="1" id="KW-1133">Transmembrane helix</keyword>
<name>B6YTI5_THEON</name>
<evidence type="ECO:0000313" key="2">
    <source>
        <dbReference type="EMBL" id="ACJ15872.1"/>
    </source>
</evidence>
<feature type="transmembrane region" description="Helical" evidence="1">
    <location>
        <begin position="38"/>
        <end position="71"/>
    </location>
</feature>
<dbReference type="EMBL" id="CP000855">
    <property type="protein sequence ID" value="ACJ15872.1"/>
    <property type="molecule type" value="Genomic_DNA"/>
</dbReference>
<proteinExistence type="predicted"/>
<dbReference type="eggNOG" id="arCOG10090">
    <property type="taxonomic scope" value="Archaea"/>
</dbReference>
<feature type="transmembrane region" description="Helical" evidence="1">
    <location>
        <begin position="102"/>
        <end position="119"/>
    </location>
</feature>